<feature type="region of interest" description="Disordered" evidence="1">
    <location>
        <begin position="167"/>
        <end position="208"/>
    </location>
</feature>
<keyword evidence="3" id="KW-1185">Reference proteome</keyword>
<feature type="region of interest" description="Disordered" evidence="1">
    <location>
        <begin position="432"/>
        <end position="525"/>
    </location>
</feature>
<evidence type="ECO:0000256" key="1">
    <source>
        <dbReference type="SAM" id="MobiDB-lite"/>
    </source>
</evidence>
<reference evidence="2" key="1">
    <citation type="submission" date="2020-12" db="EMBL/GenBank/DDBJ databases">
        <authorList>
            <person name="Iha C."/>
        </authorList>
    </citation>
    <scope>NUCLEOTIDE SEQUENCE</scope>
</reference>
<gene>
    <name evidence="2" type="ORF">OSTQU699_LOCUS3197</name>
</gene>
<protein>
    <submittedName>
        <fullName evidence="2">Uncharacterized protein</fullName>
    </submittedName>
</protein>
<dbReference type="AlphaFoldDB" id="A0A8S1IUW1"/>
<feature type="region of interest" description="Disordered" evidence="1">
    <location>
        <begin position="282"/>
        <end position="302"/>
    </location>
</feature>
<feature type="compositionally biased region" description="Basic and acidic residues" evidence="1">
    <location>
        <begin position="468"/>
        <end position="479"/>
    </location>
</feature>
<name>A0A8S1IUW1_9CHLO</name>
<dbReference type="Proteomes" id="UP000708148">
    <property type="component" value="Unassembled WGS sequence"/>
</dbReference>
<evidence type="ECO:0000313" key="2">
    <source>
        <dbReference type="EMBL" id="CAD7697836.1"/>
    </source>
</evidence>
<feature type="compositionally biased region" description="Basic and acidic residues" evidence="1">
    <location>
        <begin position="384"/>
        <end position="393"/>
    </location>
</feature>
<accession>A0A8S1IUW1</accession>
<proteinExistence type="predicted"/>
<feature type="region of interest" description="Disordered" evidence="1">
    <location>
        <begin position="373"/>
        <end position="396"/>
    </location>
</feature>
<feature type="compositionally biased region" description="Gly residues" evidence="1">
    <location>
        <begin position="34"/>
        <end position="50"/>
    </location>
</feature>
<evidence type="ECO:0000313" key="3">
    <source>
        <dbReference type="Proteomes" id="UP000708148"/>
    </source>
</evidence>
<organism evidence="2 3">
    <name type="scientific">Ostreobium quekettii</name>
    <dbReference type="NCBI Taxonomy" id="121088"/>
    <lineage>
        <taxon>Eukaryota</taxon>
        <taxon>Viridiplantae</taxon>
        <taxon>Chlorophyta</taxon>
        <taxon>core chlorophytes</taxon>
        <taxon>Ulvophyceae</taxon>
        <taxon>TCBD clade</taxon>
        <taxon>Bryopsidales</taxon>
        <taxon>Ostreobineae</taxon>
        <taxon>Ostreobiaceae</taxon>
        <taxon>Ostreobium</taxon>
    </lineage>
</organism>
<comment type="caution">
    <text evidence="2">The sequence shown here is derived from an EMBL/GenBank/DDBJ whole genome shotgun (WGS) entry which is preliminary data.</text>
</comment>
<feature type="region of interest" description="Disordered" evidence="1">
    <location>
        <begin position="1"/>
        <end position="92"/>
    </location>
</feature>
<dbReference type="EMBL" id="CAJHUC010000719">
    <property type="protein sequence ID" value="CAD7697836.1"/>
    <property type="molecule type" value="Genomic_DNA"/>
</dbReference>
<feature type="compositionally biased region" description="Basic and acidic residues" evidence="1">
    <location>
        <begin position="435"/>
        <end position="452"/>
    </location>
</feature>
<sequence length="685" mass="70749">MPPASLREESEDSAGCGDAIADLKLGEVSTGDGSPVGGGGGAGEGSGTGGSWEAREDGGAESNSLGSNAPPDASHGVSPAGGGGREGAAVRDDLPNLCQGRWRGALRLASLEGDGADSPVIEGFLDSCDSGATPRSSWGLESDRGPPSCRPPRMSALAGERARAWGARGAPHTPRCDNPPLIGSSPSCRDHLANGGPSSRLGDGHGIGHGRLQRASAETGTAAGARGIAGVEGSTVASPALASSPWSTVDVPAALRRSTSGPGGRAGDGELQFDDAAGRLAGVEGASPDASGSWGPGGGPLRSGSVVRAELVTTDSGCLTPAGPERPLSIRRGSSMRDVFASHESFLHFDVEELDELLSPSLVPGDGGWGEMGAGNPPANSVEGRTDAEDAREGSGGTLCERYKSLVAKAAERPMLVLNLGGVARADAMGSGELDSARNNRSREAQAGRGSEESLEATAGAGGAPRSRLREDRRARARSDPAVLSKDGRGLRGRQQRGDSAVDTAFAGWSKTGEQEDKGQDDEGYNPVSWPGNGVNVYPLESKYANPLSDGWQPNWVVQYTQNPQFKVYDPSFGLPPVRSIHRKSISVSGTLPEGSVVGSEMGLFSKEKSSRGGRMCRLLGRLFWCRCPGGKKAATTGGDETVSNSIFYDGADEDEAKRASARFAGYARRQKFIMRMIEESRQLD</sequence>